<keyword evidence="1" id="KW-0472">Membrane</keyword>
<keyword evidence="1" id="KW-1133">Transmembrane helix</keyword>
<feature type="domain" description="O-acyltransferase WSD1 C-terminal" evidence="2">
    <location>
        <begin position="261"/>
        <end position="415"/>
    </location>
</feature>
<dbReference type="GO" id="GO:0019432">
    <property type="term" value="P:triglyceride biosynthetic process"/>
    <property type="evidence" value="ECO:0007669"/>
    <property type="project" value="TreeGrafter"/>
</dbReference>
<dbReference type="GO" id="GO:0008374">
    <property type="term" value="F:O-acyltransferase activity"/>
    <property type="evidence" value="ECO:0007669"/>
    <property type="project" value="InterPro"/>
</dbReference>
<proteinExistence type="predicted"/>
<dbReference type="PANTHER" id="PTHR31650">
    <property type="entry name" value="O-ACYLTRANSFERASE (WSD1-LIKE) FAMILY PROTEIN"/>
    <property type="match status" value="1"/>
</dbReference>
<dbReference type="OrthoDB" id="619536at2759"/>
<feature type="transmembrane region" description="Helical" evidence="1">
    <location>
        <begin position="177"/>
        <end position="195"/>
    </location>
</feature>
<keyword evidence="4" id="KW-1185">Reference proteome</keyword>
<dbReference type="InterPro" id="IPR009721">
    <property type="entry name" value="O-acyltransferase_WSD1_C"/>
</dbReference>
<dbReference type="AlphaFoldDB" id="A0A8K0GJ46"/>
<dbReference type="PANTHER" id="PTHR31650:SF1">
    <property type="entry name" value="WAX ESTER SYNTHASE_DIACYLGLYCEROL ACYLTRANSFERASE 4-RELATED"/>
    <property type="match status" value="1"/>
</dbReference>
<organism evidence="3 4">
    <name type="scientific">Ignelater luminosus</name>
    <name type="common">Cucubano</name>
    <name type="synonym">Pyrophorus luminosus</name>
    <dbReference type="NCBI Taxonomy" id="2038154"/>
    <lineage>
        <taxon>Eukaryota</taxon>
        <taxon>Metazoa</taxon>
        <taxon>Ecdysozoa</taxon>
        <taxon>Arthropoda</taxon>
        <taxon>Hexapoda</taxon>
        <taxon>Insecta</taxon>
        <taxon>Pterygota</taxon>
        <taxon>Neoptera</taxon>
        <taxon>Endopterygota</taxon>
        <taxon>Coleoptera</taxon>
        <taxon>Polyphaga</taxon>
        <taxon>Elateriformia</taxon>
        <taxon>Elateroidea</taxon>
        <taxon>Elateridae</taxon>
        <taxon>Agrypninae</taxon>
        <taxon>Pyrophorini</taxon>
        <taxon>Ignelater</taxon>
    </lineage>
</organism>
<sequence>MVRCEKYTSEEFYEICKTVMLKASLLKRFYASFCNFFGYTYMIKQELDVLNDCMGKMKTVDCPKRRINKSQLYKLLNYHSNAPMPKSGKIVCQILIGTQPVDWNNDNCDYYPVVFKIHHAVSDGIALLKTFVAVIADKLEVSEDPINSLKSFKQEKEDLFVNNQLKMFINGLEKLKMFLLIITLYPSLAVAYFTYKANDTNILHNTSLKQQTLIGINAEKSTNCIQPPQYITIAIPINVNAAELPSLRPGDVTIDDMNLSNSYSLVLLRLPIAVGNDKKSEFPANSQVIKRVKLINQEIDILKNSFEYQINLFFMQVVCAIFPQFFIKLILDRMHCTTVASIFAGPPKMTYDNRKLVLTDIIAWIAHMHNTGTSLGIITYDDRLHVAVNVDKALISDQNDVQRIADDIYKYLDILEKEVEAYSTGDL</sequence>
<evidence type="ECO:0000256" key="1">
    <source>
        <dbReference type="SAM" id="Phobius"/>
    </source>
</evidence>
<protein>
    <recommendedName>
        <fullName evidence="2">O-acyltransferase WSD1 C-terminal domain-containing protein</fullName>
    </recommendedName>
</protein>
<dbReference type="Proteomes" id="UP000801492">
    <property type="component" value="Unassembled WGS sequence"/>
</dbReference>
<name>A0A8K0GJ46_IGNLU</name>
<feature type="transmembrane region" description="Helical" evidence="1">
    <location>
        <begin position="312"/>
        <end position="331"/>
    </location>
</feature>
<dbReference type="Pfam" id="PF06974">
    <property type="entry name" value="WS_DGAT_C"/>
    <property type="match status" value="1"/>
</dbReference>
<evidence type="ECO:0000313" key="3">
    <source>
        <dbReference type="EMBL" id="KAF2901844.1"/>
    </source>
</evidence>
<dbReference type="EMBL" id="VTPC01001474">
    <property type="protein sequence ID" value="KAF2901844.1"/>
    <property type="molecule type" value="Genomic_DNA"/>
</dbReference>
<dbReference type="GO" id="GO:0005886">
    <property type="term" value="C:plasma membrane"/>
    <property type="evidence" value="ECO:0007669"/>
    <property type="project" value="TreeGrafter"/>
</dbReference>
<gene>
    <name evidence="3" type="ORF">ILUMI_04343</name>
</gene>
<accession>A0A8K0GJ46</accession>
<comment type="caution">
    <text evidence="3">The sequence shown here is derived from an EMBL/GenBank/DDBJ whole genome shotgun (WGS) entry which is preliminary data.</text>
</comment>
<dbReference type="InterPro" id="IPR045034">
    <property type="entry name" value="O-acyltransferase_WSD1-like"/>
</dbReference>
<evidence type="ECO:0000313" key="4">
    <source>
        <dbReference type="Proteomes" id="UP000801492"/>
    </source>
</evidence>
<reference evidence="3" key="1">
    <citation type="submission" date="2019-08" db="EMBL/GenBank/DDBJ databases">
        <title>The genome of the North American firefly Photinus pyralis.</title>
        <authorList>
            <consortium name="Photinus pyralis genome working group"/>
            <person name="Fallon T.R."/>
            <person name="Sander Lower S.E."/>
            <person name="Weng J.-K."/>
        </authorList>
    </citation>
    <scope>NUCLEOTIDE SEQUENCE</scope>
    <source>
        <strain evidence="3">TRF0915ILg1</strain>
        <tissue evidence="3">Whole body</tissue>
    </source>
</reference>
<keyword evidence="1" id="KW-0812">Transmembrane</keyword>
<evidence type="ECO:0000259" key="2">
    <source>
        <dbReference type="Pfam" id="PF06974"/>
    </source>
</evidence>